<reference evidence="2" key="1">
    <citation type="submission" date="2023-06" db="EMBL/GenBank/DDBJ databases">
        <title>Genome-scale phylogeny and comparative genomics of the fungal order Sordariales.</title>
        <authorList>
            <consortium name="Lawrence Berkeley National Laboratory"/>
            <person name="Hensen N."/>
            <person name="Bonometti L."/>
            <person name="Westerberg I."/>
            <person name="Brannstrom I.O."/>
            <person name="Guillou S."/>
            <person name="Cros-Aarteil S."/>
            <person name="Calhoun S."/>
            <person name="Haridas S."/>
            <person name="Kuo A."/>
            <person name="Mondo S."/>
            <person name="Pangilinan J."/>
            <person name="Riley R."/>
            <person name="LaButti K."/>
            <person name="Andreopoulos B."/>
            <person name="Lipzen A."/>
            <person name="Chen C."/>
            <person name="Yanf M."/>
            <person name="Daum C."/>
            <person name="Ng V."/>
            <person name="Clum A."/>
            <person name="Steindorff A."/>
            <person name="Ohm R."/>
            <person name="Martin F."/>
            <person name="Silar P."/>
            <person name="Natvig D."/>
            <person name="Lalanne C."/>
            <person name="Gautier V."/>
            <person name="Ament-velasquez S.L."/>
            <person name="Kruys A."/>
            <person name="Hutchinson M.I."/>
            <person name="Powell A.J."/>
            <person name="Barry K."/>
            <person name="Miller A.N."/>
            <person name="Grigoriev I.V."/>
            <person name="Debuchy R."/>
            <person name="Gladieux P."/>
            <person name="Thoren M.H."/>
            <person name="Johannesson H."/>
        </authorList>
    </citation>
    <scope>NUCLEOTIDE SEQUENCE</scope>
    <source>
        <strain evidence="2">SMH3187-1</strain>
    </source>
</reference>
<evidence type="ECO:0000313" key="2">
    <source>
        <dbReference type="EMBL" id="KAK0751697.1"/>
    </source>
</evidence>
<dbReference type="EMBL" id="JAUKUD010000002">
    <property type="protein sequence ID" value="KAK0751697.1"/>
    <property type="molecule type" value="Genomic_DNA"/>
</dbReference>
<keyword evidence="3" id="KW-1185">Reference proteome</keyword>
<organism evidence="2 3">
    <name type="scientific">Schizothecium vesticola</name>
    <dbReference type="NCBI Taxonomy" id="314040"/>
    <lineage>
        <taxon>Eukaryota</taxon>
        <taxon>Fungi</taxon>
        <taxon>Dikarya</taxon>
        <taxon>Ascomycota</taxon>
        <taxon>Pezizomycotina</taxon>
        <taxon>Sordariomycetes</taxon>
        <taxon>Sordariomycetidae</taxon>
        <taxon>Sordariales</taxon>
        <taxon>Schizotheciaceae</taxon>
        <taxon>Schizothecium</taxon>
    </lineage>
</organism>
<feature type="region of interest" description="Disordered" evidence="1">
    <location>
        <begin position="1"/>
        <end position="129"/>
    </location>
</feature>
<dbReference type="Proteomes" id="UP001172155">
    <property type="component" value="Unassembled WGS sequence"/>
</dbReference>
<proteinExistence type="predicted"/>
<protein>
    <submittedName>
        <fullName evidence="2">Uncharacterized protein</fullName>
    </submittedName>
</protein>
<comment type="caution">
    <text evidence="2">The sequence shown here is derived from an EMBL/GenBank/DDBJ whole genome shotgun (WGS) entry which is preliminary data.</text>
</comment>
<feature type="compositionally biased region" description="Basic and acidic residues" evidence="1">
    <location>
        <begin position="29"/>
        <end position="38"/>
    </location>
</feature>
<feature type="compositionally biased region" description="Basic residues" evidence="1">
    <location>
        <begin position="73"/>
        <end position="83"/>
    </location>
</feature>
<name>A0AA40KAN2_9PEZI</name>
<evidence type="ECO:0000313" key="3">
    <source>
        <dbReference type="Proteomes" id="UP001172155"/>
    </source>
</evidence>
<accession>A0AA40KAN2</accession>
<dbReference type="AlphaFoldDB" id="A0AA40KAN2"/>
<feature type="compositionally biased region" description="Polar residues" evidence="1">
    <location>
        <begin position="120"/>
        <end position="129"/>
    </location>
</feature>
<sequence length="129" mass="13855">MATATPEVPLRCESDQPPRVNSKAATGRLADKPGDVAPDRIASWSPDRQPATTSSIDASSMIQTIHQEPFRLYHLKPRAHKPGKSSAPKPQPMPAALSDFDPPGDEENSGPPAAEPRLNIDSQPQDLMA</sequence>
<gene>
    <name evidence="2" type="ORF">B0T18DRAFT_387781</name>
</gene>
<evidence type="ECO:0000256" key="1">
    <source>
        <dbReference type="SAM" id="MobiDB-lite"/>
    </source>
</evidence>
<feature type="compositionally biased region" description="Polar residues" evidence="1">
    <location>
        <begin position="50"/>
        <end position="66"/>
    </location>
</feature>